<evidence type="ECO:0000256" key="5">
    <source>
        <dbReference type="ARBA" id="ARBA00022840"/>
    </source>
</evidence>
<keyword evidence="4" id="KW-0547">Nucleotide-binding</keyword>
<evidence type="ECO:0000256" key="4">
    <source>
        <dbReference type="ARBA" id="ARBA00022741"/>
    </source>
</evidence>
<evidence type="ECO:0000313" key="7">
    <source>
        <dbReference type="EMBL" id="CAA6819110.1"/>
    </source>
</evidence>
<dbReference type="NCBIfam" id="TIGR01499">
    <property type="entry name" value="folC"/>
    <property type="match status" value="1"/>
</dbReference>
<organism evidence="7">
    <name type="scientific">uncultured Sulfurovum sp</name>
    <dbReference type="NCBI Taxonomy" id="269237"/>
    <lineage>
        <taxon>Bacteria</taxon>
        <taxon>Pseudomonadati</taxon>
        <taxon>Campylobacterota</taxon>
        <taxon>Epsilonproteobacteria</taxon>
        <taxon>Campylobacterales</taxon>
        <taxon>Sulfurovaceae</taxon>
        <taxon>Sulfurovum</taxon>
        <taxon>environmental samples</taxon>
    </lineage>
</organism>
<dbReference type="GO" id="GO:0046654">
    <property type="term" value="P:tetrahydrofolate biosynthetic process"/>
    <property type="evidence" value="ECO:0007669"/>
    <property type="project" value="UniProtKB-UniPathway"/>
</dbReference>
<reference evidence="7" key="1">
    <citation type="submission" date="2020-01" db="EMBL/GenBank/DDBJ databases">
        <authorList>
            <person name="Meier V. D."/>
            <person name="Meier V D."/>
        </authorList>
    </citation>
    <scope>NUCLEOTIDE SEQUENCE</scope>
    <source>
        <strain evidence="7">HLG_WM_MAG_01</strain>
    </source>
</reference>
<dbReference type="PANTHER" id="PTHR11136">
    <property type="entry name" value="FOLYLPOLYGLUTAMATE SYNTHASE-RELATED"/>
    <property type="match status" value="1"/>
</dbReference>
<sequence>MSIPLHLFLDNKPLYYKEIDHKCVHIAYDLLKPHIQRPRTVHIVGTNGKGSTGRMVAHLAYLQGIRQEKLGMRKYSVGHYTSPHILKFNERIWIDGDDASDEMLEKAHQRLFSILGQEMSELLSYFEYTTLLAFVVFEKCDLMVLEAGLGGEFDATNVCDKELSIVTPIGLDHQSFLGETIEEIASTKIRSIQKKALLAPQVYDEVVVVAKKIANEVGAVLRQAQEPKNNKVAELAEAKGWGDYLIDNANVALQALDILNINYDINDLKSLELFGRFYALRENIRIDVGHNPLAARAIVKALDEKVVLIYNSLDDKDYETVLRILKPKVKRVEIISIKSQRATTTHEIEKALETVELEYRHFQNKIDDNETYLVFGSFYVVEEFLKQRNM</sequence>
<gene>
    <name evidence="7" type="ORF">HELGO_WM494</name>
</gene>
<dbReference type="UniPathway" id="UPA00077">
    <property type="reaction ID" value="UER00157"/>
</dbReference>
<evidence type="ECO:0000256" key="1">
    <source>
        <dbReference type="ARBA" id="ARBA00008276"/>
    </source>
</evidence>
<dbReference type="SUPFAM" id="SSF53623">
    <property type="entry name" value="MurD-like peptide ligases, catalytic domain"/>
    <property type="match status" value="1"/>
</dbReference>
<evidence type="ECO:0000256" key="2">
    <source>
        <dbReference type="ARBA" id="ARBA00022598"/>
    </source>
</evidence>
<dbReference type="GO" id="GO:0004326">
    <property type="term" value="F:tetrahydrofolylpolyglutamate synthase activity"/>
    <property type="evidence" value="ECO:0007669"/>
    <property type="project" value="UniProtKB-EC"/>
</dbReference>
<evidence type="ECO:0000256" key="3">
    <source>
        <dbReference type="ARBA" id="ARBA00022723"/>
    </source>
</evidence>
<dbReference type="GO" id="GO:0008841">
    <property type="term" value="F:dihydrofolate synthase activity"/>
    <property type="evidence" value="ECO:0007669"/>
    <property type="project" value="UniProtKB-EC"/>
</dbReference>
<evidence type="ECO:0000256" key="6">
    <source>
        <dbReference type="ARBA" id="ARBA00022842"/>
    </source>
</evidence>
<protein>
    <submittedName>
        <fullName evidence="7">Dihydrofolate synthase )</fullName>
        <ecNumber evidence="7">6.3.2.12</ecNumber>
        <ecNumber evidence="7">6.3.2.17</ecNumber>
    </submittedName>
</protein>
<keyword evidence="2 7" id="KW-0436">Ligase</keyword>
<dbReference type="Gene3D" id="3.40.1190.10">
    <property type="entry name" value="Mur-like, catalytic domain"/>
    <property type="match status" value="1"/>
</dbReference>
<dbReference type="GO" id="GO:0005524">
    <property type="term" value="F:ATP binding"/>
    <property type="evidence" value="ECO:0007669"/>
    <property type="project" value="UniProtKB-KW"/>
</dbReference>
<dbReference type="InterPro" id="IPR001645">
    <property type="entry name" value="Folylpolyglutamate_synth"/>
</dbReference>
<proteinExistence type="inferred from homology"/>
<keyword evidence="6" id="KW-0460">Magnesium</keyword>
<keyword evidence="3" id="KW-0479">Metal-binding</keyword>
<keyword evidence="5" id="KW-0067">ATP-binding</keyword>
<dbReference type="EC" id="6.3.2.12" evidence="7"/>
<dbReference type="Gene3D" id="3.90.190.20">
    <property type="entry name" value="Mur ligase, C-terminal domain"/>
    <property type="match status" value="1"/>
</dbReference>
<dbReference type="InterPro" id="IPR036615">
    <property type="entry name" value="Mur_ligase_C_dom_sf"/>
</dbReference>
<dbReference type="GO" id="GO:0046872">
    <property type="term" value="F:metal ion binding"/>
    <property type="evidence" value="ECO:0007669"/>
    <property type="project" value="UniProtKB-KW"/>
</dbReference>
<name>A0A6S6TR45_9BACT</name>
<dbReference type="AlphaFoldDB" id="A0A6S6TR45"/>
<dbReference type="EC" id="6.3.2.17" evidence="7"/>
<dbReference type="EMBL" id="CACVAS010000107">
    <property type="protein sequence ID" value="CAA6819110.1"/>
    <property type="molecule type" value="Genomic_DNA"/>
</dbReference>
<dbReference type="GO" id="GO:0005737">
    <property type="term" value="C:cytoplasm"/>
    <property type="evidence" value="ECO:0007669"/>
    <property type="project" value="TreeGrafter"/>
</dbReference>
<dbReference type="SUPFAM" id="SSF53244">
    <property type="entry name" value="MurD-like peptide ligases, peptide-binding domain"/>
    <property type="match status" value="1"/>
</dbReference>
<dbReference type="InterPro" id="IPR036565">
    <property type="entry name" value="Mur-like_cat_sf"/>
</dbReference>
<dbReference type="PANTHER" id="PTHR11136:SF0">
    <property type="entry name" value="DIHYDROFOLATE SYNTHETASE-RELATED"/>
    <property type="match status" value="1"/>
</dbReference>
<accession>A0A6S6TR45</accession>
<comment type="similarity">
    <text evidence="1">Belongs to the folylpolyglutamate synthase family.</text>
</comment>